<dbReference type="PANTHER" id="PTHR30537:SF5">
    <property type="entry name" value="HTH-TYPE TRANSCRIPTIONAL ACTIVATOR TTDR-RELATED"/>
    <property type="match status" value="1"/>
</dbReference>
<dbReference type="InterPro" id="IPR058163">
    <property type="entry name" value="LysR-type_TF_proteobact-type"/>
</dbReference>
<comment type="function">
    <text evidence="5">Transcriptional regulator of the ttuABCDE tartrate utilization operon.</text>
</comment>
<reference evidence="9 10" key="1">
    <citation type="submission" date="2018-06" db="EMBL/GenBank/DDBJ databases">
        <title>Whole Genome Sequence of an efficient microsymbiont, Rhizobium tropici.</title>
        <authorList>
            <person name="Srinivasan R."/>
            <person name="Singh H.V."/>
            <person name="Srivastava R."/>
            <person name="Kumari B."/>
            <person name="Radhakrishna A."/>
        </authorList>
    </citation>
    <scope>NUCLEOTIDE SEQUENCE [LARGE SCALE GENOMIC DNA]</scope>
    <source>
        <strain evidence="9 10">IGFRI Rhizo-19</strain>
    </source>
</reference>
<dbReference type="RefSeq" id="WP_112345806.1">
    <property type="nucleotide sequence ID" value="NZ_QMKK01000061.1"/>
</dbReference>
<evidence type="ECO:0000313" key="10">
    <source>
        <dbReference type="Proteomes" id="UP000251205"/>
    </source>
</evidence>
<comment type="caution">
    <text evidence="9">The sequence shown here is derived from an EMBL/GenBank/DDBJ whole genome shotgun (WGS) entry which is preliminary data.</text>
</comment>
<evidence type="ECO:0000256" key="6">
    <source>
        <dbReference type="ARBA" id="ARBA00067332"/>
    </source>
</evidence>
<evidence type="ECO:0000259" key="8">
    <source>
        <dbReference type="PROSITE" id="PS50931"/>
    </source>
</evidence>
<evidence type="ECO:0000256" key="5">
    <source>
        <dbReference type="ARBA" id="ARBA00054626"/>
    </source>
</evidence>
<dbReference type="InterPro" id="IPR000847">
    <property type="entry name" value="LysR_HTH_N"/>
</dbReference>
<organism evidence="9 10">
    <name type="scientific">Rhizobium tropici</name>
    <dbReference type="NCBI Taxonomy" id="398"/>
    <lineage>
        <taxon>Bacteria</taxon>
        <taxon>Pseudomonadati</taxon>
        <taxon>Pseudomonadota</taxon>
        <taxon>Alphaproteobacteria</taxon>
        <taxon>Hyphomicrobiales</taxon>
        <taxon>Rhizobiaceae</taxon>
        <taxon>Rhizobium/Agrobacterium group</taxon>
        <taxon>Rhizobium</taxon>
    </lineage>
</organism>
<dbReference type="Pfam" id="PF03466">
    <property type="entry name" value="LysR_substrate"/>
    <property type="match status" value="1"/>
</dbReference>
<evidence type="ECO:0000256" key="7">
    <source>
        <dbReference type="ARBA" id="ARBA00083243"/>
    </source>
</evidence>
<dbReference type="Gene3D" id="1.10.10.10">
    <property type="entry name" value="Winged helix-like DNA-binding domain superfamily/Winged helix DNA-binding domain"/>
    <property type="match status" value="1"/>
</dbReference>
<dbReference type="OrthoDB" id="9813056at2"/>
<dbReference type="FunFam" id="1.10.10.10:FF:000001">
    <property type="entry name" value="LysR family transcriptional regulator"/>
    <property type="match status" value="1"/>
</dbReference>
<dbReference type="PROSITE" id="PS50931">
    <property type="entry name" value="HTH_LYSR"/>
    <property type="match status" value="1"/>
</dbReference>
<evidence type="ECO:0000256" key="2">
    <source>
        <dbReference type="ARBA" id="ARBA00023015"/>
    </source>
</evidence>
<keyword evidence="2" id="KW-0805">Transcription regulation</keyword>
<dbReference type="Pfam" id="PF00126">
    <property type="entry name" value="HTH_1"/>
    <property type="match status" value="1"/>
</dbReference>
<evidence type="ECO:0000256" key="3">
    <source>
        <dbReference type="ARBA" id="ARBA00023125"/>
    </source>
</evidence>
<dbReference type="InterPro" id="IPR036388">
    <property type="entry name" value="WH-like_DNA-bd_sf"/>
</dbReference>
<dbReference type="GO" id="GO:0003677">
    <property type="term" value="F:DNA binding"/>
    <property type="evidence" value="ECO:0007669"/>
    <property type="project" value="UniProtKB-KW"/>
</dbReference>
<evidence type="ECO:0000256" key="4">
    <source>
        <dbReference type="ARBA" id="ARBA00023163"/>
    </source>
</evidence>
<dbReference type="AlphaFoldDB" id="A0A329Y0W9"/>
<sequence>MSFDGRILSGVSVLAAVVEGGSFVKGAELIGITDSGVSRAIGRLEARLGVRLLDRTTRSVTLTDEGRRFYEEVKPHLSAIEDAAVVVSGSASAVRGRLKVDIDPFFLPLVLAGRLGGFCERYPDLSIEFVTREHVGDLVAEGIDLAIRFGQPRFASLVARKLIEAPILTVASPRYLERHSRPAHPRDLSAHRCLQFVDPYTGKPFEWEFIRGDETIDVPTSGPLTFTDPKTMLDECLAGTGIAQVIGWGIGQALARGSLIDLFPDWHGERFPLFAFHPSRKHPPAKVRAFVDFCADITDELER</sequence>
<name>A0A329Y0W9_RHITR</name>
<proteinExistence type="inferred from homology"/>
<dbReference type="PANTHER" id="PTHR30537">
    <property type="entry name" value="HTH-TYPE TRANSCRIPTIONAL REGULATOR"/>
    <property type="match status" value="1"/>
</dbReference>
<protein>
    <recommendedName>
        <fullName evidence="6">HTH-type transcriptional regulator TtuA</fullName>
    </recommendedName>
    <alternativeName>
        <fullName evidence="7">Tartrate utilization transcriptional regulator</fullName>
    </alternativeName>
</protein>
<dbReference type="InterPro" id="IPR005119">
    <property type="entry name" value="LysR_subst-bd"/>
</dbReference>
<dbReference type="Proteomes" id="UP000251205">
    <property type="component" value="Unassembled WGS sequence"/>
</dbReference>
<feature type="domain" description="HTH lysR-type" evidence="8">
    <location>
        <begin position="13"/>
        <end position="63"/>
    </location>
</feature>
<comment type="similarity">
    <text evidence="1">Belongs to the LysR transcriptional regulatory family.</text>
</comment>
<dbReference type="SUPFAM" id="SSF53850">
    <property type="entry name" value="Periplasmic binding protein-like II"/>
    <property type="match status" value="1"/>
</dbReference>
<dbReference type="Gene3D" id="3.40.190.290">
    <property type="match status" value="1"/>
</dbReference>
<gene>
    <name evidence="9" type="ORF">DQ393_32640</name>
</gene>
<dbReference type="CDD" id="cd08422">
    <property type="entry name" value="PBP2_CrgA_like"/>
    <property type="match status" value="1"/>
</dbReference>
<dbReference type="SUPFAM" id="SSF46785">
    <property type="entry name" value="Winged helix' DNA-binding domain"/>
    <property type="match status" value="1"/>
</dbReference>
<dbReference type="GO" id="GO:0003700">
    <property type="term" value="F:DNA-binding transcription factor activity"/>
    <property type="evidence" value="ECO:0007669"/>
    <property type="project" value="InterPro"/>
</dbReference>
<keyword evidence="4" id="KW-0804">Transcription</keyword>
<evidence type="ECO:0000313" key="9">
    <source>
        <dbReference type="EMBL" id="RAX37541.1"/>
    </source>
</evidence>
<evidence type="ECO:0000256" key="1">
    <source>
        <dbReference type="ARBA" id="ARBA00009437"/>
    </source>
</evidence>
<dbReference type="EMBL" id="QMKK01000061">
    <property type="protein sequence ID" value="RAX37541.1"/>
    <property type="molecule type" value="Genomic_DNA"/>
</dbReference>
<dbReference type="InterPro" id="IPR036390">
    <property type="entry name" value="WH_DNA-bd_sf"/>
</dbReference>
<keyword evidence="3" id="KW-0238">DNA-binding</keyword>
<accession>A0A329Y0W9</accession>